<gene>
    <name evidence="5" type="ORF">RU08_14840</name>
</gene>
<organism evidence="5 6">
    <name type="scientific">Pseudomonas fulva</name>
    <dbReference type="NCBI Taxonomy" id="47880"/>
    <lineage>
        <taxon>Bacteria</taxon>
        <taxon>Pseudomonadati</taxon>
        <taxon>Pseudomonadota</taxon>
        <taxon>Gammaproteobacteria</taxon>
        <taxon>Pseudomonadales</taxon>
        <taxon>Pseudomonadaceae</taxon>
        <taxon>Pseudomonas</taxon>
    </lineage>
</organism>
<dbReference type="Gene3D" id="3.30.43.10">
    <property type="entry name" value="Uridine Diphospho-n-acetylenolpyruvylglucosamine Reductase, domain 2"/>
    <property type="match status" value="1"/>
</dbReference>
<feature type="signal peptide" evidence="3">
    <location>
        <begin position="1"/>
        <end position="17"/>
    </location>
</feature>
<dbReference type="InterPro" id="IPR006094">
    <property type="entry name" value="Oxid_FAD_bind_N"/>
</dbReference>
<dbReference type="OrthoDB" id="9800184at2"/>
<dbReference type="GO" id="GO:0071949">
    <property type="term" value="F:FAD binding"/>
    <property type="evidence" value="ECO:0007669"/>
    <property type="project" value="InterPro"/>
</dbReference>
<dbReference type="InterPro" id="IPR036318">
    <property type="entry name" value="FAD-bd_PCMH-like_sf"/>
</dbReference>
<evidence type="ECO:0000256" key="3">
    <source>
        <dbReference type="SAM" id="SignalP"/>
    </source>
</evidence>
<feature type="domain" description="FAD-binding PCMH-type" evidence="4">
    <location>
        <begin position="28"/>
        <end position="196"/>
    </location>
</feature>
<dbReference type="RefSeq" id="WP_042554609.1">
    <property type="nucleotide sequence ID" value="NZ_JXQW01000039.1"/>
</dbReference>
<protein>
    <submittedName>
        <fullName evidence="5">FAD-binding protein</fullName>
    </submittedName>
</protein>
<keyword evidence="2" id="KW-0274">FAD</keyword>
<comment type="caution">
    <text evidence="5">The sequence shown here is derived from an EMBL/GenBank/DDBJ whole genome shotgun (WGS) entry which is preliminary data.</text>
</comment>
<dbReference type="InterPro" id="IPR010031">
    <property type="entry name" value="FAD_lactone_oxidase-like"/>
</dbReference>
<dbReference type="InterPro" id="IPR016169">
    <property type="entry name" value="FAD-bd_PCMH_sub2"/>
</dbReference>
<dbReference type="EMBL" id="JXQW01000039">
    <property type="protein sequence ID" value="KIP98746.1"/>
    <property type="molecule type" value="Genomic_DNA"/>
</dbReference>
<accession>A0A0D0JTE2</accession>
<dbReference type="PANTHER" id="PTHR43762:SF1">
    <property type="entry name" value="D-ARABINONO-1,4-LACTONE OXIDASE"/>
    <property type="match status" value="1"/>
</dbReference>
<dbReference type="AlphaFoldDB" id="A0A0D0JTE2"/>
<dbReference type="PROSITE" id="PS51387">
    <property type="entry name" value="FAD_PCMH"/>
    <property type="match status" value="1"/>
</dbReference>
<dbReference type="SUPFAM" id="SSF55103">
    <property type="entry name" value="FAD-linked oxidases, C-terminal domain"/>
    <property type="match status" value="1"/>
</dbReference>
<evidence type="ECO:0000313" key="6">
    <source>
        <dbReference type="Proteomes" id="UP000032068"/>
    </source>
</evidence>
<dbReference type="PANTHER" id="PTHR43762">
    <property type="entry name" value="L-GULONOLACTONE OXIDASE"/>
    <property type="match status" value="1"/>
</dbReference>
<dbReference type="InterPro" id="IPR016164">
    <property type="entry name" value="FAD-linked_Oxase-like_C"/>
</dbReference>
<evidence type="ECO:0000256" key="2">
    <source>
        <dbReference type="ARBA" id="ARBA00022827"/>
    </source>
</evidence>
<evidence type="ECO:0000259" key="4">
    <source>
        <dbReference type="PROSITE" id="PS51387"/>
    </source>
</evidence>
<name>A0A0D0JTE2_9PSED</name>
<sequence length="459" mass="51262">MRRLLLCLCVLSMGVCAEEVVNDVTGLNQVVVERVVVPRSEQDVVEALRRHAGPVSIGGGRYSMGGQTASDGALQLDMRGLDQVLEFSAERREIRVQSGITWRAILEYVDPYDLSPQIMQSYANFTVGGSLSVNVHGRYVGEGPIAGSVRAIRVALADGQVVDASPSQNAALFHAAIGGYGGLGVIVEATLGLVENTRIARESQVMPLQDYRPWFYREVAPQADLVMHNGILYPSDFSTVRAVSYRRTEAALTETERLSPRQQSSQLQRAGIRLSGSSSGIKLREAALDPLLFRSPKVQWRNHEASLDVSELEPISGPGFSYVLQEYFVPPAQLERFIGELARLTHRHQATLINVSIRHAKADPDTLLSWAPEEVFALVLYYRQGSSDGERQKATAWTQDLIAAALRCGGRHYLPYQIHASREQFLQAYPRAPEYFELKRQLDPTYRFRNRLWDAYYPR</sequence>
<evidence type="ECO:0000256" key="1">
    <source>
        <dbReference type="ARBA" id="ARBA00022630"/>
    </source>
</evidence>
<evidence type="ECO:0000313" key="5">
    <source>
        <dbReference type="EMBL" id="KIP98746.1"/>
    </source>
</evidence>
<keyword evidence="1" id="KW-0285">Flavoprotein</keyword>
<dbReference type="GO" id="GO:0016899">
    <property type="term" value="F:oxidoreductase activity, acting on the CH-OH group of donors, oxygen as acceptor"/>
    <property type="evidence" value="ECO:0007669"/>
    <property type="project" value="InterPro"/>
</dbReference>
<dbReference type="Proteomes" id="UP000032068">
    <property type="component" value="Unassembled WGS sequence"/>
</dbReference>
<dbReference type="Pfam" id="PF01565">
    <property type="entry name" value="FAD_binding_4"/>
    <property type="match status" value="1"/>
</dbReference>
<proteinExistence type="predicted"/>
<dbReference type="InterPro" id="IPR016166">
    <property type="entry name" value="FAD-bd_PCMH"/>
</dbReference>
<keyword evidence="3" id="KW-0732">Signal</keyword>
<dbReference type="SUPFAM" id="SSF56176">
    <property type="entry name" value="FAD-binding/transporter-associated domain-like"/>
    <property type="match status" value="1"/>
</dbReference>
<dbReference type="InterPro" id="IPR016167">
    <property type="entry name" value="FAD-bd_PCMH_sub1"/>
</dbReference>
<dbReference type="Gene3D" id="3.30.465.10">
    <property type="match status" value="1"/>
</dbReference>
<reference evidence="5 6" key="1">
    <citation type="submission" date="2014-12" db="EMBL/GenBank/DDBJ databases">
        <title>16Stimator: statistical estimation of ribosomal gene copy numbers from draft genome assemblies.</title>
        <authorList>
            <person name="Perisin M.A."/>
            <person name="Vetter M."/>
            <person name="Gilbert J.A."/>
            <person name="Bergelson J."/>
        </authorList>
    </citation>
    <scope>NUCLEOTIDE SEQUENCE [LARGE SCALE GENOMIC DNA]</scope>
    <source>
        <strain evidence="5 6">MEJ086</strain>
    </source>
</reference>
<feature type="chain" id="PRO_5002225623" evidence="3">
    <location>
        <begin position="18"/>
        <end position="459"/>
    </location>
</feature>